<evidence type="ECO:0000256" key="1">
    <source>
        <dbReference type="ARBA" id="ARBA00018773"/>
    </source>
</evidence>
<feature type="non-terminal residue" evidence="8">
    <location>
        <position position="1"/>
    </location>
</feature>
<dbReference type="FunFam" id="3.40.50.150:FF:000071">
    <property type="entry name" value="Protein arginine N-methyltransferase 7"/>
    <property type="match status" value="1"/>
</dbReference>
<proteinExistence type="predicted"/>
<feature type="domain" description="Protein arginine N-methyltransferase" evidence="7">
    <location>
        <begin position="533"/>
        <end position="696"/>
    </location>
</feature>
<organism evidence="8 9">
    <name type="scientific">Heterotrigona itama</name>
    <dbReference type="NCBI Taxonomy" id="395501"/>
    <lineage>
        <taxon>Eukaryota</taxon>
        <taxon>Metazoa</taxon>
        <taxon>Ecdysozoa</taxon>
        <taxon>Arthropoda</taxon>
        <taxon>Hexapoda</taxon>
        <taxon>Insecta</taxon>
        <taxon>Pterygota</taxon>
        <taxon>Neoptera</taxon>
        <taxon>Endopterygota</taxon>
        <taxon>Hymenoptera</taxon>
        <taxon>Apocrita</taxon>
        <taxon>Aculeata</taxon>
        <taxon>Apoidea</taxon>
        <taxon>Anthophila</taxon>
        <taxon>Apidae</taxon>
        <taxon>Heterotrigona</taxon>
    </lineage>
</organism>
<evidence type="ECO:0000256" key="4">
    <source>
        <dbReference type="ARBA" id="ARBA00022691"/>
    </source>
</evidence>
<dbReference type="CDD" id="cd02440">
    <property type="entry name" value="AdoMet_MTases"/>
    <property type="match status" value="1"/>
</dbReference>
<dbReference type="SUPFAM" id="SSF53335">
    <property type="entry name" value="S-adenosyl-L-methionine-dependent methyltransferases"/>
    <property type="match status" value="2"/>
</dbReference>
<keyword evidence="3 6" id="KW-0808">Transferase</keyword>
<feature type="domain" description="Protein arginine N-methyltransferase" evidence="7">
    <location>
        <begin position="193"/>
        <end position="364"/>
    </location>
</feature>
<accession>A0A6V7GTF1</accession>
<evidence type="ECO:0000313" key="9">
    <source>
        <dbReference type="Proteomes" id="UP000752696"/>
    </source>
</evidence>
<dbReference type="PANTHER" id="PTHR11006:SF4">
    <property type="entry name" value="PROTEIN ARGININE N-METHYLTRANSFERASE 7"/>
    <property type="match status" value="1"/>
</dbReference>
<dbReference type="Pfam" id="PF06325">
    <property type="entry name" value="PrmA"/>
    <property type="match status" value="1"/>
</dbReference>
<dbReference type="EMBL" id="CAJDYZ010000250">
    <property type="protein sequence ID" value="CAD1468237.1"/>
    <property type="molecule type" value="Genomic_DNA"/>
</dbReference>
<dbReference type="GO" id="GO:0016274">
    <property type="term" value="F:protein-arginine N-methyltransferase activity"/>
    <property type="evidence" value="ECO:0007669"/>
    <property type="project" value="InterPro"/>
</dbReference>
<dbReference type="GO" id="GO:0042054">
    <property type="term" value="F:histone methyltransferase activity"/>
    <property type="evidence" value="ECO:0007669"/>
    <property type="project" value="TreeGrafter"/>
</dbReference>
<dbReference type="InterPro" id="IPR025799">
    <property type="entry name" value="Arg_MeTrfase"/>
</dbReference>
<dbReference type="InterPro" id="IPR055135">
    <property type="entry name" value="PRMT_dom"/>
</dbReference>
<evidence type="ECO:0000256" key="3">
    <source>
        <dbReference type="ARBA" id="ARBA00022679"/>
    </source>
</evidence>
<keyword evidence="5" id="KW-0677">Repeat</keyword>
<dbReference type="Proteomes" id="UP000752696">
    <property type="component" value="Unassembled WGS sequence"/>
</dbReference>
<dbReference type="PROSITE" id="PS51678">
    <property type="entry name" value="SAM_MT_PRMT"/>
    <property type="match status" value="2"/>
</dbReference>
<evidence type="ECO:0000313" key="8">
    <source>
        <dbReference type="EMBL" id="CAD1468237.1"/>
    </source>
</evidence>
<sequence>GKVMLKVCFTRLIYTRNMSVFIQCLNPLTGITNWEEKDENYDYHQEVARSAFADMLHDHERNQKYYLGLKAAIEKKHKNGEEANVLDIGTGTGLLAMMAAKCGADSVTACEAFTPMAKCAIKIIQENGFENNIKLIHKRSTKMIIGKDGDMIKKANILVTEVFDTELIGEGALSTFRHAHENLLEENSIVIPHTATIWVQVVESPTICTWNTVHPIQNRSKYLLNTPHSVKSCSGAAAVHDIQLTQFPHNAFKPLLPPQPIFRFDLSGKSTLLYDEKRCLHVKPTASGTAHAIFMWWDLIMDVNNEVLLSCAPVWEHSNTKILQNKGLSLQEIADVIPWRDHWMQAIYYLPAATSVTANSEVSLIGYHDEYSLWFQLINESINEAPDCERPVCSCNVHVAYCRTRIGQLNDHTRNKKYIKALEKKITSDTVCLCLSDGCLLGLAAVQLGAKKIFILETNFLSRKCIEMFVKTNELSEKVEIVESVDDLPPQSAINFIFGEPYFITSIVPWENLYFWYLASKYSPQIQRIPIAATIMGVIVEFKDLYKIRAPLGVCEGFDLSIFDKLIQVSSDKSDSPIEAQPLWEYPTKALSLPFVIKKFDLTQDVNEHKDVNISECVPILTSGMCNGVALWIDWQLNSEITVSSGPTVKVQSGERISWDPFTRQGVHLFKDITHVTQHSIISWSFNFAPQSGNIKYDFRILSKITRCNTFACGQVPSNKMRLYGFCPLIPTGFNLSSATALGDGYNNIVSLSFKISVKPSCFENSKPSASIGAVRKQRFTSAGCCKIIIFDAGLTGCFGNPGHQHTGTGLL</sequence>
<gene>
    <name evidence="8" type="ORF">MHI_LOCUS33767</name>
</gene>
<dbReference type="FunFam" id="3.40.50.150:FF:000070">
    <property type="entry name" value="Protein arginine N-methyltransferase 7"/>
    <property type="match status" value="1"/>
</dbReference>
<keyword evidence="4 6" id="KW-0949">S-adenosyl-L-methionine</keyword>
<dbReference type="Pfam" id="PF22528">
    <property type="entry name" value="PRMT_C"/>
    <property type="match status" value="2"/>
</dbReference>
<dbReference type="Gene3D" id="2.70.160.11">
    <property type="entry name" value="Hnrnp arginine n-methyltransferase1"/>
    <property type="match status" value="2"/>
</dbReference>
<keyword evidence="2 6" id="KW-0489">Methyltransferase</keyword>
<dbReference type="GO" id="GO:0032259">
    <property type="term" value="P:methylation"/>
    <property type="evidence" value="ECO:0007669"/>
    <property type="project" value="UniProtKB-KW"/>
</dbReference>
<comment type="caution">
    <text evidence="8">The sequence shown here is derived from an EMBL/GenBank/DDBJ whole genome shotgun (WGS) entry which is preliminary data.</text>
</comment>
<evidence type="ECO:0000256" key="6">
    <source>
        <dbReference type="PROSITE-ProRule" id="PRU01015"/>
    </source>
</evidence>
<protein>
    <recommendedName>
        <fullName evidence="1">Protein arginine N-methyltransferase 7</fullName>
    </recommendedName>
</protein>
<dbReference type="Gene3D" id="3.40.50.150">
    <property type="entry name" value="Vaccinia Virus protein VP39"/>
    <property type="match status" value="2"/>
</dbReference>
<dbReference type="OrthoDB" id="412876at2759"/>
<reference evidence="8" key="1">
    <citation type="submission" date="2020-07" db="EMBL/GenBank/DDBJ databases">
        <authorList>
            <person name="Nazaruddin N."/>
        </authorList>
    </citation>
    <scope>NUCLEOTIDE SEQUENCE</scope>
</reference>
<keyword evidence="9" id="KW-1185">Reference proteome</keyword>
<evidence type="ECO:0000256" key="5">
    <source>
        <dbReference type="ARBA" id="ARBA00022737"/>
    </source>
</evidence>
<evidence type="ECO:0000259" key="7">
    <source>
        <dbReference type="Pfam" id="PF22528"/>
    </source>
</evidence>
<dbReference type="InterPro" id="IPR029063">
    <property type="entry name" value="SAM-dependent_MTases_sf"/>
</dbReference>
<evidence type="ECO:0000256" key="2">
    <source>
        <dbReference type="ARBA" id="ARBA00022603"/>
    </source>
</evidence>
<dbReference type="AlphaFoldDB" id="A0A6V7GTF1"/>
<name>A0A6V7GTF1_9HYME</name>
<dbReference type="PANTHER" id="PTHR11006">
    <property type="entry name" value="PROTEIN ARGININE N-METHYLTRANSFERASE"/>
    <property type="match status" value="1"/>
</dbReference>
<feature type="non-terminal residue" evidence="8">
    <location>
        <position position="812"/>
    </location>
</feature>